<proteinExistence type="predicted"/>
<keyword evidence="3" id="KW-1185">Reference proteome</keyword>
<comment type="caution">
    <text evidence="2">The sequence shown here is derived from an EMBL/GenBank/DDBJ whole genome shotgun (WGS) entry which is preliminary data.</text>
</comment>
<evidence type="ECO:0000313" key="3">
    <source>
        <dbReference type="Proteomes" id="UP000256661"/>
    </source>
</evidence>
<dbReference type="Proteomes" id="UP000256661">
    <property type="component" value="Unassembled WGS sequence"/>
</dbReference>
<evidence type="ECO:0000259" key="1">
    <source>
        <dbReference type="Pfam" id="PF12728"/>
    </source>
</evidence>
<dbReference type="SUPFAM" id="SSF46955">
    <property type="entry name" value="Putative DNA-binding domain"/>
    <property type="match status" value="1"/>
</dbReference>
<accession>A0A3D9SQD2</accession>
<feature type="domain" description="Helix-turn-helix" evidence="1">
    <location>
        <begin position="8"/>
        <end position="52"/>
    </location>
</feature>
<dbReference type="Pfam" id="PF12728">
    <property type="entry name" value="HTH_17"/>
    <property type="match status" value="1"/>
</dbReference>
<dbReference type="InterPro" id="IPR009061">
    <property type="entry name" value="DNA-bd_dom_put_sf"/>
</dbReference>
<dbReference type="AlphaFoldDB" id="A0A3D9SQD2"/>
<dbReference type="InterPro" id="IPR041657">
    <property type="entry name" value="HTH_17"/>
</dbReference>
<dbReference type="NCBIfam" id="TIGR01764">
    <property type="entry name" value="excise"/>
    <property type="match status" value="1"/>
</dbReference>
<reference evidence="2 3" key="1">
    <citation type="submission" date="2018-08" db="EMBL/GenBank/DDBJ databases">
        <title>Sequencing the genomes of 1000 actinobacteria strains.</title>
        <authorList>
            <person name="Klenk H.-P."/>
        </authorList>
    </citation>
    <scope>NUCLEOTIDE SEQUENCE [LARGE SCALE GENOMIC DNA]</scope>
    <source>
        <strain evidence="2 3">DSM 43927</strain>
    </source>
</reference>
<gene>
    <name evidence="2" type="ORF">DFJ69_0537</name>
</gene>
<organism evidence="2 3">
    <name type="scientific">Thermomonospora umbrina</name>
    <dbReference type="NCBI Taxonomy" id="111806"/>
    <lineage>
        <taxon>Bacteria</taxon>
        <taxon>Bacillati</taxon>
        <taxon>Actinomycetota</taxon>
        <taxon>Actinomycetes</taxon>
        <taxon>Streptosporangiales</taxon>
        <taxon>Thermomonosporaceae</taxon>
        <taxon>Thermomonospora</taxon>
    </lineage>
</organism>
<evidence type="ECO:0000313" key="2">
    <source>
        <dbReference type="EMBL" id="REE95155.1"/>
    </source>
</evidence>
<dbReference type="GO" id="GO:0003677">
    <property type="term" value="F:DNA binding"/>
    <property type="evidence" value="ECO:0007669"/>
    <property type="project" value="InterPro"/>
</dbReference>
<dbReference type="EMBL" id="QTTT01000001">
    <property type="protein sequence ID" value="REE95155.1"/>
    <property type="molecule type" value="Genomic_DNA"/>
</dbReference>
<sequence>MNDLSRSFLTVPQAADRVGVGPATIRQWIHRGHLTALRVNRRVYIRELDLLKAERATRHRAGTRRPTLMPE</sequence>
<name>A0A3D9SQD2_9ACTN</name>
<protein>
    <submittedName>
        <fullName evidence="2">Excisionase family DNA binding protein</fullName>
    </submittedName>
</protein>
<dbReference type="InterPro" id="IPR010093">
    <property type="entry name" value="SinI_DNA-bd"/>
</dbReference>
<dbReference type="RefSeq" id="WP_170177519.1">
    <property type="nucleotide sequence ID" value="NZ_QTTT01000001.1"/>
</dbReference>